<dbReference type="RefSeq" id="WP_175413940.1">
    <property type="nucleotide sequence ID" value="NZ_CP037440.1"/>
</dbReference>
<evidence type="ECO:0000313" key="1">
    <source>
        <dbReference type="EMBL" id="MCZ2687651.1"/>
    </source>
</evidence>
<reference evidence="1" key="1">
    <citation type="submission" date="2022-12" db="EMBL/GenBank/DDBJ databases">
        <title>Development of a Multilocus Sequence Typing Scheme for Bacteroides fragilis Based on Whole Genome Sequencing Data and Clinical Application.</title>
        <authorList>
            <person name="Nielsen F.D."/>
            <person name="Justesen U.S."/>
        </authorList>
    </citation>
    <scope>NUCLEOTIDE SEQUENCE</scope>
    <source>
        <strain evidence="1">BF_AM_ODE_DK_2015_4</strain>
    </source>
</reference>
<organism evidence="1 2">
    <name type="scientific">Bacteroides fragilis</name>
    <dbReference type="NCBI Taxonomy" id="817"/>
    <lineage>
        <taxon>Bacteria</taxon>
        <taxon>Pseudomonadati</taxon>
        <taxon>Bacteroidota</taxon>
        <taxon>Bacteroidia</taxon>
        <taxon>Bacteroidales</taxon>
        <taxon>Bacteroidaceae</taxon>
        <taxon>Bacteroides</taxon>
    </lineage>
</organism>
<gene>
    <name evidence="1" type="ORF">O1433_09060</name>
</gene>
<evidence type="ECO:0000313" key="2">
    <source>
        <dbReference type="Proteomes" id="UP001079672"/>
    </source>
</evidence>
<sequence length="45" mass="5160">MDLDRAEAVEKMVFGNYIRLNRAEKASLLSSCLRKTRFSINLIVS</sequence>
<dbReference type="Proteomes" id="UP001079672">
    <property type="component" value="Unassembled WGS sequence"/>
</dbReference>
<dbReference type="EMBL" id="JAPTZU010000004">
    <property type="protein sequence ID" value="MCZ2687651.1"/>
    <property type="molecule type" value="Genomic_DNA"/>
</dbReference>
<accession>A0A9Q4P8D2</accession>
<proteinExistence type="predicted"/>
<comment type="caution">
    <text evidence="1">The sequence shown here is derived from an EMBL/GenBank/DDBJ whole genome shotgun (WGS) entry which is preliminary data.</text>
</comment>
<name>A0A9Q4P8D2_BACFG</name>
<dbReference type="AlphaFoldDB" id="A0A9Q4P8D2"/>
<protein>
    <submittedName>
        <fullName evidence="1">Uncharacterized protein</fullName>
    </submittedName>
</protein>